<keyword evidence="2" id="KW-1185">Reference proteome</keyword>
<dbReference type="InterPro" id="IPR029058">
    <property type="entry name" value="AB_hydrolase_fold"/>
</dbReference>
<gene>
    <name evidence="1" type="ORF">GPA22_01430</name>
</gene>
<dbReference type="RefSeq" id="WP_169254299.1">
    <property type="nucleotide sequence ID" value="NZ_WTVN01000001.1"/>
</dbReference>
<comment type="caution">
    <text evidence="1">The sequence shown here is derived from an EMBL/GenBank/DDBJ whole genome shotgun (WGS) entry which is preliminary data.</text>
</comment>
<name>A0ABX1PVV0_9RHOO</name>
<protein>
    <recommendedName>
        <fullName evidence="3">Alpha/beta hydrolase</fullName>
    </recommendedName>
</protein>
<evidence type="ECO:0000313" key="1">
    <source>
        <dbReference type="EMBL" id="NMG42395.1"/>
    </source>
</evidence>
<dbReference type="SUPFAM" id="SSF53474">
    <property type="entry name" value="alpha/beta-Hydrolases"/>
    <property type="match status" value="1"/>
</dbReference>
<dbReference type="Gene3D" id="3.40.50.1820">
    <property type="entry name" value="alpha/beta hydrolase"/>
    <property type="match status" value="1"/>
</dbReference>
<dbReference type="Proteomes" id="UP000623795">
    <property type="component" value="Unassembled WGS sequence"/>
</dbReference>
<dbReference type="EMBL" id="WTVN01000001">
    <property type="protein sequence ID" value="NMG42395.1"/>
    <property type="molecule type" value="Genomic_DNA"/>
</dbReference>
<proteinExistence type="predicted"/>
<organism evidence="1 2">
    <name type="scientific">Aromatoleum toluvorans</name>
    <dbReference type="NCBI Taxonomy" id="92002"/>
    <lineage>
        <taxon>Bacteria</taxon>
        <taxon>Pseudomonadati</taxon>
        <taxon>Pseudomonadota</taxon>
        <taxon>Betaproteobacteria</taxon>
        <taxon>Rhodocyclales</taxon>
        <taxon>Rhodocyclaceae</taxon>
        <taxon>Aromatoleum</taxon>
    </lineage>
</organism>
<accession>A0ABX1PVV0</accession>
<sequence length="325" mass="35273">MPICSPQILPPADPPAIVAWTACRTAAGARAPSAPATADEVTVGDTNRAGAATDLPPLPGCVEQRALRSDSSLRYVVYVPSRGGVDAPILVSVHGISRNALEHVKLFAPFAERAGVVVVAPLYERERFPDYQRLSANARGESPVAVMEAIVAEVARTTGALAAPLRLFGYSGGGQFVHRYAMAHPERVAAYVVGAAGWYTFPDAERRYPYGLRYSRRLQMGGFDLNRFLAVPGWVLVGERDVHEGTAMRKTDRVTLDQGESRLERGRRWVEAINAAAAARGQAGPVRFETLARSPHNFRRSMRRGNLGERVFSHLFGSARAGVAW</sequence>
<reference evidence="1 2" key="1">
    <citation type="submission" date="2019-12" db="EMBL/GenBank/DDBJ databases">
        <title>Comparative genomics gives insights into the taxonomy of the Azoarcus-Aromatoleum group and reveals separate origins of nif in the plant-associated Azoarcus and non-plant-associated Aromatoleum sub-groups.</title>
        <authorList>
            <person name="Lafos M."/>
            <person name="Maluk M."/>
            <person name="Batista M."/>
            <person name="Junghare M."/>
            <person name="Carmona M."/>
            <person name="Faoro H."/>
            <person name="Cruz L.M."/>
            <person name="Battistoni F."/>
            <person name="De Souza E."/>
            <person name="Pedrosa F."/>
            <person name="Chen W.-M."/>
            <person name="Poole P.S."/>
            <person name="Dixon R.A."/>
            <person name="James E.K."/>
        </authorList>
    </citation>
    <scope>NUCLEOTIDE SEQUENCE [LARGE SCALE GENOMIC DNA]</scope>
    <source>
        <strain evidence="1 2">Td21</strain>
    </source>
</reference>
<evidence type="ECO:0008006" key="3">
    <source>
        <dbReference type="Google" id="ProtNLM"/>
    </source>
</evidence>
<evidence type="ECO:0000313" key="2">
    <source>
        <dbReference type="Proteomes" id="UP000623795"/>
    </source>
</evidence>